<comment type="caution">
    <text evidence="9">The sequence shown here is derived from an EMBL/GenBank/DDBJ whole genome shotgun (WGS) entry which is preliminary data.</text>
</comment>
<evidence type="ECO:0000313" key="10">
    <source>
        <dbReference type="Proteomes" id="UP001549921"/>
    </source>
</evidence>
<evidence type="ECO:0000256" key="3">
    <source>
        <dbReference type="ARBA" id="ARBA00006958"/>
    </source>
</evidence>
<keyword evidence="7" id="KW-0539">Nucleus</keyword>
<proteinExistence type="inferred from homology"/>
<dbReference type="Proteomes" id="UP001549921">
    <property type="component" value="Unassembled WGS sequence"/>
</dbReference>
<keyword evidence="6" id="KW-0378">Hydrolase</keyword>
<evidence type="ECO:0000256" key="5">
    <source>
        <dbReference type="ARBA" id="ARBA00022723"/>
    </source>
</evidence>
<organism evidence="9 10">
    <name type="scientific">Loxostege sticticalis</name>
    <name type="common">Beet webworm moth</name>
    <dbReference type="NCBI Taxonomy" id="481309"/>
    <lineage>
        <taxon>Eukaryota</taxon>
        <taxon>Metazoa</taxon>
        <taxon>Ecdysozoa</taxon>
        <taxon>Arthropoda</taxon>
        <taxon>Hexapoda</taxon>
        <taxon>Insecta</taxon>
        <taxon>Pterygota</taxon>
        <taxon>Neoptera</taxon>
        <taxon>Endopterygota</taxon>
        <taxon>Lepidoptera</taxon>
        <taxon>Glossata</taxon>
        <taxon>Ditrysia</taxon>
        <taxon>Pyraloidea</taxon>
        <taxon>Crambidae</taxon>
        <taxon>Pyraustinae</taxon>
        <taxon>Loxostege</taxon>
    </lineage>
</organism>
<dbReference type="InterPro" id="IPR027806">
    <property type="entry name" value="HARBI1_dom"/>
</dbReference>
<reference evidence="9 10" key="1">
    <citation type="submission" date="2024-06" db="EMBL/GenBank/DDBJ databases">
        <title>A chromosome-level genome assembly of beet webworm, Loxostege sticticalis.</title>
        <authorList>
            <person name="Zhang Y."/>
        </authorList>
    </citation>
    <scope>NUCLEOTIDE SEQUENCE [LARGE SCALE GENOMIC DNA]</scope>
    <source>
        <strain evidence="9">AQ028</strain>
        <tissue evidence="9">Male pupae</tissue>
    </source>
</reference>
<accession>A0ABD0TP57</accession>
<name>A0ABD0TP57_LOXSC</name>
<evidence type="ECO:0000256" key="7">
    <source>
        <dbReference type="ARBA" id="ARBA00023242"/>
    </source>
</evidence>
<dbReference type="InterPro" id="IPR045249">
    <property type="entry name" value="HARBI1-like"/>
</dbReference>
<comment type="subcellular location">
    <subcellularLocation>
        <location evidence="2">Nucleus</location>
    </subcellularLocation>
</comment>
<dbReference type="Pfam" id="PF13359">
    <property type="entry name" value="DDE_Tnp_4"/>
    <property type="match status" value="1"/>
</dbReference>
<evidence type="ECO:0000259" key="8">
    <source>
        <dbReference type="Pfam" id="PF13359"/>
    </source>
</evidence>
<evidence type="ECO:0000256" key="1">
    <source>
        <dbReference type="ARBA" id="ARBA00001968"/>
    </source>
</evidence>
<comment type="cofactor">
    <cofactor evidence="1">
        <name>a divalent metal cation</name>
        <dbReference type="ChEBI" id="CHEBI:60240"/>
    </cofactor>
</comment>
<protein>
    <recommendedName>
        <fullName evidence="8">DDE Tnp4 domain-containing protein</fullName>
    </recommendedName>
</protein>
<keyword evidence="4" id="KW-0540">Nuclease</keyword>
<comment type="similarity">
    <text evidence="3">Belongs to the HARBI1 family.</text>
</comment>
<dbReference type="GO" id="GO:0016787">
    <property type="term" value="F:hydrolase activity"/>
    <property type="evidence" value="ECO:0007669"/>
    <property type="project" value="UniProtKB-KW"/>
</dbReference>
<dbReference type="GO" id="GO:0004518">
    <property type="term" value="F:nuclease activity"/>
    <property type="evidence" value="ECO:0007669"/>
    <property type="project" value="UniProtKB-KW"/>
</dbReference>
<dbReference type="GO" id="GO:0046872">
    <property type="term" value="F:metal ion binding"/>
    <property type="evidence" value="ECO:0007669"/>
    <property type="project" value="UniProtKB-KW"/>
</dbReference>
<evidence type="ECO:0000256" key="2">
    <source>
        <dbReference type="ARBA" id="ARBA00004123"/>
    </source>
</evidence>
<feature type="domain" description="DDE Tnp4" evidence="8">
    <location>
        <begin position="208"/>
        <end position="341"/>
    </location>
</feature>
<gene>
    <name evidence="9" type="ORF">ABMA28_006997</name>
</gene>
<dbReference type="GO" id="GO:0005634">
    <property type="term" value="C:nucleus"/>
    <property type="evidence" value="ECO:0007669"/>
    <property type="project" value="UniProtKB-SubCell"/>
</dbReference>
<evidence type="ECO:0000256" key="6">
    <source>
        <dbReference type="ARBA" id="ARBA00022801"/>
    </source>
</evidence>
<evidence type="ECO:0000256" key="4">
    <source>
        <dbReference type="ARBA" id="ARBA00022722"/>
    </source>
</evidence>
<sequence length="396" mass="45846">MDHFDKEFITQMFLDSDNVSTMNRVAVAITNVVTEHNENMVAFNEALKNEFGQVLQTVDIEEAWPLTQKVKYEGYYEHTVQFFDDEEYLTRFKMKKSTVQALINCLKENIETGSTIPLDKKVHIFLWLLTSDYSYNEVALLFGLHKASVSYIFHKMALLIAELRYHFISWPSIEEQHVTRIKVNSKYKIPNCVGFIDTCQFNLRAKNSKKSKHDTVLLQAVCDESLMFMDIHIGDIGKTKKSKVFRDSSLAHELKNFVDLESHILGDSEYKLKKNLITPFSSEELLTSEEMKFNEVHWKARSYIGHAFELLKERFRKLNHMDIGNPNAVSTLICAACVLHNFILLHEGCPEIKEEMITCNEGVTIDPSLVTTAVEKRQFLCNYINYINLDDPENDL</sequence>
<dbReference type="PANTHER" id="PTHR22930:SF85">
    <property type="entry name" value="GH03217P-RELATED"/>
    <property type="match status" value="1"/>
</dbReference>
<dbReference type="AlphaFoldDB" id="A0ABD0TP57"/>
<dbReference type="PANTHER" id="PTHR22930">
    <property type="match status" value="1"/>
</dbReference>
<evidence type="ECO:0000313" key="9">
    <source>
        <dbReference type="EMBL" id="KAL0851132.1"/>
    </source>
</evidence>
<keyword evidence="5" id="KW-0479">Metal-binding</keyword>
<dbReference type="EMBL" id="JBEDNZ010000002">
    <property type="protein sequence ID" value="KAL0851132.1"/>
    <property type="molecule type" value="Genomic_DNA"/>
</dbReference>